<accession>A0A168D2P8</accession>
<gene>
    <name evidence="1" type="ORF">PGLA_23125</name>
</gene>
<dbReference type="EMBL" id="LVJH01000070">
    <property type="protein sequence ID" value="OAB33821.1"/>
    <property type="molecule type" value="Genomic_DNA"/>
</dbReference>
<dbReference type="SUPFAM" id="SSF160755">
    <property type="entry name" value="YugN-like"/>
    <property type="match status" value="1"/>
</dbReference>
<dbReference type="Pfam" id="PF08868">
    <property type="entry name" value="YugN"/>
    <property type="match status" value="1"/>
</dbReference>
<organism evidence="1 2">
    <name type="scientific">Paenibacillus glacialis</name>
    <dbReference type="NCBI Taxonomy" id="494026"/>
    <lineage>
        <taxon>Bacteria</taxon>
        <taxon>Bacillati</taxon>
        <taxon>Bacillota</taxon>
        <taxon>Bacilli</taxon>
        <taxon>Bacillales</taxon>
        <taxon>Paenibacillaceae</taxon>
        <taxon>Paenibacillus</taxon>
    </lineage>
</organism>
<evidence type="ECO:0008006" key="3">
    <source>
        <dbReference type="Google" id="ProtNLM"/>
    </source>
</evidence>
<dbReference type="Proteomes" id="UP000076967">
    <property type="component" value="Unassembled WGS sequence"/>
</dbReference>
<sequence length="115" mass="13209">MIIENSGLDGLKCDLAYMDESAEKSGFFRWQWEYYRATYEYKIEDANNKEEYFVRINTRAIEGKLEKPDTILAVEAVYMGKGTFPHGLDYEAQIPGPIQAIANKKLSQFKAILEA</sequence>
<dbReference type="OrthoDB" id="2679642at2"/>
<dbReference type="STRING" id="494026.PGLA_23125"/>
<evidence type="ECO:0000313" key="2">
    <source>
        <dbReference type="Proteomes" id="UP000076967"/>
    </source>
</evidence>
<dbReference type="RefSeq" id="WP_068537538.1">
    <property type="nucleotide sequence ID" value="NZ_LVJH01000070.1"/>
</dbReference>
<dbReference type="InterPro" id="IPR036491">
    <property type="entry name" value="YugN-like_sf"/>
</dbReference>
<dbReference type="InterPro" id="IPR014967">
    <property type="entry name" value="Uncharacterised_YugN-like"/>
</dbReference>
<dbReference type="AlphaFoldDB" id="A0A168D2P8"/>
<name>A0A168D2P8_9BACL</name>
<comment type="caution">
    <text evidence="1">The sequence shown here is derived from an EMBL/GenBank/DDBJ whole genome shotgun (WGS) entry which is preliminary data.</text>
</comment>
<protein>
    <recommendedName>
        <fullName evidence="3">YugN-like family protein</fullName>
    </recommendedName>
</protein>
<keyword evidence="2" id="KW-1185">Reference proteome</keyword>
<evidence type="ECO:0000313" key="1">
    <source>
        <dbReference type="EMBL" id="OAB33821.1"/>
    </source>
</evidence>
<reference evidence="1 2" key="1">
    <citation type="submission" date="2016-03" db="EMBL/GenBank/DDBJ databases">
        <title>Draft genome sequence of Paenibacillus glacialis DSM 22343.</title>
        <authorList>
            <person name="Shin S.-K."/>
            <person name="Yi H."/>
        </authorList>
    </citation>
    <scope>NUCLEOTIDE SEQUENCE [LARGE SCALE GENOMIC DNA]</scope>
    <source>
        <strain evidence="1 2">DSM 22343</strain>
    </source>
</reference>
<dbReference type="Gene3D" id="3.30.310.100">
    <property type="entry name" value="YugN-like"/>
    <property type="match status" value="1"/>
</dbReference>
<proteinExistence type="predicted"/>